<accession>A0A151ACP3</accession>
<dbReference type="EMBL" id="LTAZ01000007">
    <property type="protein sequence ID" value="KYH25127.1"/>
    <property type="molecule type" value="Genomic_DNA"/>
</dbReference>
<dbReference type="InterPro" id="IPR013815">
    <property type="entry name" value="ATP_grasp_subdomain_1"/>
</dbReference>
<dbReference type="OrthoDB" id="18103at2157"/>
<feature type="domain" description="ATP-grasp" evidence="4">
    <location>
        <begin position="493"/>
        <end position="529"/>
    </location>
</feature>
<dbReference type="GO" id="GO:0043758">
    <property type="term" value="F:acetate-CoA ligase (ADP-forming) activity"/>
    <property type="evidence" value="ECO:0007669"/>
    <property type="project" value="UniProtKB-EC"/>
</dbReference>
<protein>
    <recommendedName>
        <fullName evidence="2">acetate--CoA ligase (ADP-forming)</fullName>
        <ecNumber evidence="2">6.2.1.13</ecNumber>
    </recommendedName>
</protein>
<evidence type="ECO:0000313" key="6">
    <source>
        <dbReference type="Proteomes" id="UP000075321"/>
    </source>
</evidence>
<comment type="caution">
    <text evidence="5">The sequence shown here is derived from an EMBL/GenBank/DDBJ whole genome shotgun (WGS) entry which is preliminary data.</text>
</comment>
<dbReference type="RefSeq" id="WP_066383423.1">
    <property type="nucleotide sequence ID" value="NZ_LTAZ01000007.1"/>
</dbReference>
<dbReference type="PROSITE" id="PS50975">
    <property type="entry name" value="ATP_GRASP"/>
    <property type="match status" value="1"/>
</dbReference>
<dbReference type="GO" id="GO:0046872">
    <property type="term" value="F:metal ion binding"/>
    <property type="evidence" value="ECO:0007669"/>
    <property type="project" value="InterPro"/>
</dbReference>
<dbReference type="InterPro" id="IPR003781">
    <property type="entry name" value="CoA-bd"/>
</dbReference>
<dbReference type="Pfam" id="PF13549">
    <property type="entry name" value="ATP-grasp_5"/>
    <property type="match status" value="1"/>
</dbReference>
<dbReference type="InterPro" id="IPR011761">
    <property type="entry name" value="ATP-grasp"/>
</dbReference>
<evidence type="ECO:0000256" key="3">
    <source>
        <dbReference type="PROSITE-ProRule" id="PRU00409"/>
    </source>
</evidence>
<dbReference type="Pfam" id="PF13607">
    <property type="entry name" value="Succ_CoA_lig"/>
    <property type="match status" value="1"/>
</dbReference>
<dbReference type="PANTHER" id="PTHR42793:SF1">
    <property type="entry name" value="PEPTIDYL-LYSINE N-ACETYLTRANSFERASE PATZ"/>
    <property type="match status" value="1"/>
</dbReference>
<comment type="catalytic activity">
    <reaction evidence="1">
        <text>acetate + ATP + CoA = acetyl-CoA + ADP + phosphate</text>
        <dbReference type="Rhea" id="RHEA:15081"/>
        <dbReference type="ChEBI" id="CHEBI:30089"/>
        <dbReference type="ChEBI" id="CHEBI:30616"/>
        <dbReference type="ChEBI" id="CHEBI:43474"/>
        <dbReference type="ChEBI" id="CHEBI:57287"/>
        <dbReference type="ChEBI" id="CHEBI:57288"/>
        <dbReference type="ChEBI" id="CHEBI:456216"/>
        <dbReference type="EC" id="6.2.1.13"/>
    </reaction>
</comment>
<keyword evidence="3" id="KW-0067">ATP-binding</keyword>
<dbReference type="InterPro" id="IPR036291">
    <property type="entry name" value="NAD(P)-bd_dom_sf"/>
</dbReference>
<reference evidence="5 6" key="1">
    <citation type="submission" date="2016-02" db="EMBL/GenBank/DDBJ databases">
        <title>Genome sequence of Halalkalicoccus paucihalophilus DSM 24557.</title>
        <authorList>
            <person name="Poehlein A."/>
            <person name="Daniel R."/>
        </authorList>
    </citation>
    <scope>NUCLEOTIDE SEQUENCE [LARGE SCALE GENOMIC DNA]</scope>
    <source>
        <strain evidence="5 6">DSM 24557</strain>
    </source>
</reference>
<organism evidence="5 6">
    <name type="scientific">Halalkalicoccus paucihalophilus</name>
    <dbReference type="NCBI Taxonomy" id="1008153"/>
    <lineage>
        <taxon>Archaea</taxon>
        <taxon>Methanobacteriati</taxon>
        <taxon>Methanobacteriota</taxon>
        <taxon>Stenosarchaea group</taxon>
        <taxon>Halobacteria</taxon>
        <taxon>Halobacteriales</taxon>
        <taxon>Halococcaceae</taxon>
        <taxon>Halalkalicoccus</taxon>
    </lineage>
</organism>
<dbReference type="SUPFAM" id="SSF56059">
    <property type="entry name" value="Glutathione synthetase ATP-binding domain-like"/>
    <property type="match status" value="1"/>
</dbReference>
<dbReference type="SUPFAM" id="SSF51735">
    <property type="entry name" value="NAD(P)-binding Rossmann-fold domains"/>
    <property type="match status" value="1"/>
</dbReference>
<dbReference type="Proteomes" id="UP000075321">
    <property type="component" value="Unassembled WGS sequence"/>
</dbReference>
<name>A0A151ACP3_9EURY</name>
<keyword evidence="3" id="KW-0547">Nucleotide-binding</keyword>
<dbReference type="Gene3D" id="3.40.50.720">
    <property type="entry name" value="NAD(P)-binding Rossmann-like Domain"/>
    <property type="match status" value="1"/>
</dbReference>
<keyword evidence="6" id="KW-1185">Reference proteome</keyword>
<dbReference type="GO" id="GO:0005524">
    <property type="term" value="F:ATP binding"/>
    <property type="evidence" value="ECO:0007669"/>
    <property type="project" value="UniProtKB-UniRule"/>
</dbReference>
<dbReference type="InterPro" id="IPR032875">
    <property type="entry name" value="Succ_CoA_lig_flav_dom"/>
</dbReference>
<dbReference type="AlphaFoldDB" id="A0A151ACP3"/>
<evidence type="ECO:0000313" key="5">
    <source>
        <dbReference type="EMBL" id="KYH25127.1"/>
    </source>
</evidence>
<dbReference type="SMART" id="SM00881">
    <property type="entry name" value="CoA_binding"/>
    <property type="match status" value="1"/>
</dbReference>
<dbReference type="Gene3D" id="3.30.470.20">
    <property type="entry name" value="ATP-grasp fold, B domain"/>
    <property type="match status" value="1"/>
</dbReference>
<evidence type="ECO:0000256" key="1">
    <source>
        <dbReference type="ARBA" id="ARBA00001619"/>
    </source>
</evidence>
<evidence type="ECO:0000259" key="4">
    <source>
        <dbReference type="PROSITE" id="PS50975"/>
    </source>
</evidence>
<evidence type="ECO:0000256" key="2">
    <source>
        <dbReference type="ARBA" id="ARBA00012957"/>
    </source>
</evidence>
<proteinExistence type="predicted"/>
<dbReference type="PATRIC" id="fig|1008153.3.peg.2767"/>
<dbReference type="Pfam" id="PF13380">
    <property type="entry name" value="CoA_binding_2"/>
    <property type="match status" value="1"/>
</dbReference>
<dbReference type="Gene3D" id="3.40.50.261">
    <property type="entry name" value="Succinyl-CoA synthetase domains"/>
    <property type="match status" value="2"/>
</dbReference>
<sequence>MNAERMDALLAPDSIAVVGASPDSWYASNLIENLDAYGYDGEVYYVNPGREEAWGQPCHDSITDVPATVDLVVVSVPREHVLGVVEDAGGMDVPSALVITAGFAEADDEGAKLEAELGELAEEYGMAICGPNTIGLANTHDETVVTSTCSRKPGKGSIGLVSQSGALAFTTFYERAADEDIDFAYIVATGNEAALSITDYVEFMADSERVEAICAYIEGVDDPRRFVESAGTAVRDGTPVLATKVGRSAVAEQASLSHTGSVTGDAAAWDAAFERAGVERVPDIPDLLGRSRVHTAFDPPESANVCLASTSGGLASLLADMAAERDLSLPPLDGETEQRLLDMEDLLTFGAMHNPADIRGYGADVLPEIAETLFADDAFDAYVFAVGLPAVGERAEGIADAMLRVREMADDPVLFLWTGRKESDRGDSPLPYERVRRETPLYYDPSRCLDALSSLVGFGERAGRKPARSLTDLPNIETPALPAERVLTWDEGSRLLESGGIEPAETRLAGSPEEATEYAEAMGGPVVLKVDARALPHRSDAGAVAVGVAPENAAERYEEVVGNARQYMKNERSETTIEGVLVQEQADLDSTTEVLVGVSHDESFGPVLTVAPGGELVELFGPDAGVTLLSPVEPAEVRAAITDTPLGDLLSGYRGRPPGDFDALADLVARVGDLAVGAQAPRIDELDLNPVLVHPEGEGVSVVDILVRTGA</sequence>
<dbReference type="EC" id="6.2.1.13" evidence="2"/>
<gene>
    <name evidence="5" type="ORF">HAPAU_27100</name>
</gene>
<dbReference type="InterPro" id="IPR016102">
    <property type="entry name" value="Succinyl-CoA_synth-like"/>
</dbReference>
<dbReference type="Gene3D" id="3.30.1490.20">
    <property type="entry name" value="ATP-grasp fold, A domain"/>
    <property type="match status" value="1"/>
</dbReference>
<dbReference type="SUPFAM" id="SSF52210">
    <property type="entry name" value="Succinyl-CoA synthetase domains"/>
    <property type="match status" value="2"/>
</dbReference>
<dbReference type="PANTHER" id="PTHR42793">
    <property type="entry name" value="COA BINDING DOMAIN CONTAINING PROTEIN"/>
    <property type="match status" value="1"/>
</dbReference>